<comment type="similarity">
    <text evidence="1">Belongs to the PPR family. P subfamily.</text>
</comment>
<feature type="repeat" description="PPR" evidence="3">
    <location>
        <begin position="275"/>
        <end position="309"/>
    </location>
</feature>
<proteinExistence type="inferred from homology"/>
<dbReference type="InterPro" id="IPR011990">
    <property type="entry name" value="TPR-like_helical_dom_sf"/>
</dbReference>
<comment type="caution">
    <text evidence="4">The sequence shown here is derived from an EMBL/GenBank/DDBJ whole genome shotgun (WGS) entry which is preliminary data.</text>
</comment>
<feature type="repeat" description="PPR" evidence="3">
    <location>
        <begin position="380"/>
        <end position="414"/>
    </location>
</feature>
<dbReference type="SUPFAM" id="SSF81901">
    <property type="entry name" value="HCP-like"/>
    <property type="match status" value="1"/>
</dbReference>
<dbReference type="GO" id="GO:0003729">
    <property type="term" value="F:mRNA binding"/>
    <property type="evidence" value="ECO:0007669"/>
    <property type="project" value="TreeGrafter"/>
</dbReference>
<keyword evidence="5" id="KW-1185">Reference proteome</keyword>
<evidence type="ECO:0000313" key="5">
    <source>
        <dbReference type="Proteomes" id="UP000886595"/>
    </source>
</evidence>
<feature type="repeat" description="PPR" evidence="3">
    <location>
        <begin position="485"/>
        <end position="515"/>
    </location>
</feature>
<evidence type="ECO:0008006" key="6">
    <source>
        <dbReference type="Google" id="ProtNLM"/>
    </source>
</evidence>
<evidence type="ECO:0000313" key="4">
    <source>
        <dbReference type="EMBL" id="KAG2324189.1"/>
    </source>
</evidence>
<dbReference type="AlphaFoldDB" id="A0A8X8B4X5"/>
<dbReference type="PANTHER" id="PTHR47933">
    <property type="entry name" value="PENTATRICOPEPTIDE REPEAT-CONTAINING PROTEIN 1, MITOCHONDRIAL"/>
    <property type="match status" value="1"/>
</dbReference>
<dbReference type="Pfam" id="PF12854">
    <property type="entry name" value="PPR_1"/>
    <property type="match status" value="1"/>
</dbReference>
<reference evidence="4 5" key="1">
    <citation type="submission" date="2020-02" db="EMBL/GenBank/DDBJ databases">
        <authorList>
            <person name="Ma Q."/>
            <person name="Huang Y."/>
            <person name="Song X."/>
            <person name="Pei D."/>
        </authorList>
    </citation>
    <scope>NUCLEOTIDE SEQUENCE [LARGE SCALE GENOMIC DNA]</scope>
    <source>
        <strain evidence="4">Sxm20200214</strain>
        <tissue evidence="4">Leaf</tissue>
    </source>
</reference>
<dbReference type="InterPro" id="IPR002885">
    <property type="entry name" value="PPR_rpt"/>
</dbReference>
<dbReference type="OrthoDB" id="185373at2759"/>
<dbReference type="Gene3D" id="1.25.40.10">
    <property type="entry name" value="Tetratricopeptide repeat domain"/>
    <property type="match status" value="6"/>
</dbReference>
<feature type="repeat" description="PPR" evidence="3">
    <location>
        <begin position="310"/>
        <end position="344"/>
    </location>
</feature>
<sequence length="680" mass="76637">MTNVAAALVNSLRKSPMRRLSRKPFSVTALNRPPSSSKCFCLHKNGSFLLWDDSKGLPLPSSSTNVRWLFSSSSLPPPEWIEPFNDVSDLVKSSRNLKPSPWVNQILNLLDGSESMESNLDAFCRKFLIKLSPNFVSFVLKSDEVRERQHVIAWRFFCWAGKQKKYTHELECYVSLVDVLSLAKDVDRIRFVCGELRRMEEFTMSVSAANELIKSFGKLGMVEELLWVWRKMKDNGIEPTLYTYNFLMNGLVSSMFVDSAERVFEVMENGRIKPDVVTYNTMIKGYCKAGQTQKAMEKLRGMETRGLEADKITYMTVIQACYADSDFSSCVALYQEMDEKGIQAPPHAYSLVIGGLCKEGKLNEGYAVFENMIRKGSKPNVAIYTVLIDGYAKFGSVEDALRLLRRMIDEGFEPDVVCYSVVVNGLCKNGRVEEALSCFEACRFKGMAVNSMFYSSLIDGLGKAGRVDEAERLFEEMSEKGCTRDSYCYNALMDAFTKCGKVDEALALFKRMEEEEGCDQTVYTYTILISGMFKEHRNEEALKLWDMMIDKGITPTAACFRALSTGLCLSGKVGRACKILDELAPMGVILDAACEDMINTLCKAGRIKEACKLADGITERGREVPGRIRTVMINALRKVGKSDLAMKLMHSKIGIGYERMGSVKRRVKFRTLLESFDHNF</sequence>
<gene>
    <name evidence="4" type="ORF">Bca52824_006917</name>
</gene>
<feature type="repeat" description="PPR" evidence="3">
    <location>
        <begin position="240"/>
        <end position="274"/>
    </location>
</feature>
<feature type="repeat" description="PPR" evidence="3">
    <location>
        <begin position="450"/>
        <end position="484"/>
    </location>
</feature>
<dbReference type="Proteomes" id="UP000886595">
    <property type="component" value="Unassembled WGS sequence"/>
</dbReference>
<dbReference type="PANTHER" id="PTHR47933:SF11">
    <property type="entry name" value="PENTATRICOPEPTIDE REPEAT-CONTAINING PROTEIN 2"/>
    <property type="match status" value="1"/>
</dbReference>
<keyword evidence="2" id="KW-0677">Repeat</keyword>
<dbReference type="InterPro" id="IPR051240">
    <property type="entry name" value="Mito_RNA-Proc/Resp"/>
</dbReference>
<evidence type="ECO:0000256" key="3">
    <source>
        <dbReference type="PROSITE-ProRule" id="PRU00708"/>
    </source>
</evidence>
<dbReference type="Pfam" id="PF13041">
    <property type="entry name" value="PPR_2"/>
    <property type="match status" value="4"/>
</dbReference>
<evidence type="ECO:0000256" key="2">
    <source>
        <dbReference type="ARBA" id="ARBA00022737"/>
    </source>
</evidence>
<protein>
    <recommendedName>
        <fullName evidence="6">Pentatricopeptide repeat-containing protein</fullName>
    </recommendedName>
</protein>
<dbReference type="NCBIfam" id="TIGR00756">
    <property type="entry name" value="PPR"/>
    <property type="match status" value="9"/>
</dbReference>
<dbReference type="Pfam" id="PF01535">
    <property type="entry name" value="PPR"/>
    <property type="match status" value="2"/>
</dbReference>
<feature type="repeat" description="PPR" evidence="3">
    <location>
        <begin position="521"/>
        <end position="555"/>
    </location>
</feature>
<organism evidence="4 5">
    <name type="scientific">Brassica carinata</name>
    <name type="common">Ethiopian mustard</name>
    <name type="synonym">Abyssinian cabbage</name>
    <dbReference type="NCBI Taxonomy" id="52824"/>
    <lineage>
        <taxon>Eukaryota</taxon>
        <taxon>Viridiplantae</taxon>
        <taxon>Streptophyta</taxon>
        <taxon>Embryophyta</taxon>
        <taxon>Tracheophyta</taxon>
        <taxon>Spermatophyta</taxon>
        <taxon>Magnoliopsida</taxon>
        <taxon>eudicotyledons</taxon>
        <taxon>Gunneridae</taxon>
        <taxon>Pentapetalae</taxon>
        <taxon>rosids</taxon>
        <taxon>malvids</taxon>
        <taxon>Brassicales</taxon>
        <taxon>Brassicaceae</taxon>
        <taxon>Brassiceae</taxon>
        <taxon>Brassica</taxon>
    </lineage>
</organism>
<feature type="repeat" description="PPR" evidence="3">
    <location>
        <begin position="205"/>
        <end position="239"/>
    </location>
</feature>
<dbReference type="EMBL" id="JAAMPC010000002">
    <property type="protein sequence ID" value="KAG2324189.1"/>
    <property type="molecule type" value="Genomic_DNA"/>
</dbReference>
<name>A0A8X8B4X5_BRACI</name>
<accession>A0A8X8B4X5</accession>
<feature type="repeat" description="PPR" evidence="3">
    <location>
        <begin position="345"/>
        <end position="379"/>
    </location>
</feature>
<feature type="repeat" description="PPR" evidence="3">
    <location>
        <begin position="415"/>
        <end position="449"/>
    </location>
</feature>
<dbReference type="PROSITE" id="PS51375">
    <property type="entry name" value="PPR"/>
    <property type="match status" value="10"/>
</dbReference>
<evidence type="ECO:0000256" key="1">
    <source>
        <dbReference type="ARBA" id="ARBA00007626"/>
    </source>
</evidence>